<feature type="region of interest" description="Disordered" evidence="1">
    <location>
        <begin position="1132"/>
        <end position="1182"/>
    </location>
</feature>
<organism evidence="2 3">
    <name type="scientific">Natronoglomus mannanivorans</name>
    <dbReference type="NCBI Taxonomy" id="2979990"/>
    <lineage>
        <taxon>Archaea</taxon>
        <taxon>Methanobacteriati</taxon>
        <taxon>Methanobacteriota</taxon>
        <taxon>Stenosarchaea group</taxon>
        <taxon>Halobacteria</taxon>
        <taxon>Halobacteriales</taxon>
        <taxon>Natrialbaceae</taxon>
        <taxon>Natronoglomus</taxon>
    </lineage>
</organism>
<dbReference type="RefSeq" id="WP_338005300.1">
    <property type="nucleotide sequence ID" value="NZ_JAOPKA010000015.1"/>
</dbReference>
<dbReference type="Proteomes" id="UP001321018">
    <property type="component" value="Unassembled WGS sequence"/>
</dbReference>
<sequence>MRPPNIDWEAIFWETRGYLGLEDDEPVPREELLETAKANGWSESEFRQSLTATDDVEFSNGVGSGLQFVGRDSDSEDQTDDVDEPPVPTETSEETQSVEQPDDVDVDHSDLEWSVSRSGELPQVLEDLDAWMPTQGKLPFAPYAKTENQWSWSDPDNWTDVDTAQKWRRMHPQLTGLAFILQSEEGNYNGEPDPVLFVDYDDVIDEETGQPCEEALELMDRLGLTYTDLSTSETGAHQLFRGKLPEGTRTIQFDLPNDAGEVEIYDRRRVTVMTGKRIPGTPEDIQPVDEDVLEELADEHGRTRSTSTTREDWEPEFDRDDLEDLDETSNIQAIFDAVQQTEPRDIRLRSKKTEKRPDGTLSFDPAWETSDSGKRLGWDPDIGFIYRKGDRGLDALHVVALEDGISRSVSDYPTGEDWWRAVDALRDRGARIPEYDPPEEDSYKGSGDGRAVSALPIAQLDALEPAERRRYARKRGLEWPSTDDAREQLFDTIAEAMRNEDDRVVDAPTSLGKSFTTASTRWGARKEITGDRPVVHLLQTRDARDEAIDVAEEEGGTYHVLLGRHEACPVAAGEFDDEITIAGEAASDWLDRQCDGKSMPFSAAHRHLEEHNDQNTTLPCSDDCQCEAIAQWDKYREGPDGGLDYWPLVIATHNFAYAPGLRMHNNVVVDEEPAFEQELSTDRIRRAVGAYLREIDAPVSTWESFIQLSLNEQYGTDAAAERDALEDALYQDPDQDWYFEERDAHTLAPALARAIFRAEDRANGRRFGKTMHEPPRLEAGVRDDDEWNREWVSVVLDETNDVRSVRVVPDFGAARSVIGLDAHPAVPLWQANTLPWIKTKQVLDPEARQLWRRYERGLRVVQVGDATRPLSGDKALEWLNEDKLEVLFEHLVDEYGTQFRTAITTAQVEDRLEELMEEAGVHRPELMHFGEEKSRNDFANERVGLVNGCMDPGDDYVIDILAELDLDAEVETDVDDQGEEYRARGRGFTGADADTAGEILASVRENHIAQAAGRYARSPTDPDVNATVFVRTDAMPVGFADVQTPGVEWVFTDLQEEIVEDLRSSRRSRTTKEISESVGCSKEHVRTTLKRLSENEFGTPAVQVSEGTGANGATLYSDSGLPTVGLVDLHESPTDPYGSSSRWALAIRDPADRGDVSPGGDDASSSDTAPVWDWRSPPDQGD</sequence>
<feature type="compositionally biased region" description="Acidic residues" evidence="1">
    <location>
        <begin position="74"/>
        <end position="84"/>
    </location>
</feature>
<evidence type="ECO:0000256" key="1">
    <source>
        <dbReference type="SAM" id="MobiDB-lite"/>
    </source>
</evidence>
<protein>
    <recommendedName>
        <fullName evidence="4">Bifunctional DNA primase/polymerase, N-terminal</fullName>
    </recommendedName>
</protein>
<reference evidence="2" key="1">
    <citation type="submission" date="2022-09" db="EMBL/GenBank/DDBJ databases">
        <title>Enrichment on poylsaccharides allowed isolation of novel metabolic and taxonomic groups of Haloarchaea.</title>
        <authorList>
            <person name="Sorokin D.Y."/>
            <person name="Elcheninov A.G."/>
            <person name="Khizhniak T.V."/>
            <person name="Kolganova T.V."/>
            <person name="Kublanov I.V."/>
        </authorList>
    </citation>
    <scope>NUCLEOTIDE SEQUENCE</scope>
    <source>
        <strain evidence="2">AArc-xg1-1</strain>
    </source>
</reference>
<name>A0AAP3E3V8_9EURY</name>
<comment type="caution">
    <text evidence="2">The sequence shown here is derived from an EMBL/GenBank/DDBJ whole genome shotgun (WGS) entry which is preliminary data.</text>
</comment>
<dbReference type="AlphaFoldDB" id="A0AAP3E3V8"/>
<feature type="region of interest" description="Disordered" evidence="1">
    <location>
        <begin position="349"/>
        <end position="372"/>
    </location>
</feature>
<accession>A0AAP3E3V8</accession>
<evidence type="ECO:0008006" key="4">
    <source>
        <dbReference type="Google" id="ProtNLM"/>
    </source>
</evidence>
<evidence type="ECO:0000313" key="2">
    <source>
        <dbReference type="EMBL" id="MCU4743482.1"/>
    </source>
</evidence>
<feature type="region of interest" description="Disordered" evidence="1">
    <location>
        <begin position="36"/>
        <end position="105"/>
    </location>
</feature>
<dbReference type="EMBL" id="JAOPKA010000015">
    <property type="protein sequence ID" value="MCU4743482.1"/>
    <property type="molecule type" value="Genomic_DNA"/>
</dbReference>
<feature type="region of interest" description="Disordered" evidence="1">
    <location>
        <begin position="297"/>
        <end position="319"/>
    </location>
</feature>
<evidence type="ECO:0000313" key="3">
    <source>
        <dbReference type="Proteomes" id="UP001321018"/>
    </source>
</evidence>
<proteinExistence type="predicted"/>
<gene>
    <name evidence="2" type="ORF">OB960_19020</name>
</gene>